<protein>
    <submittedName>
        <fullName evidence="1">Uncharacterized protein</fullName>
    </submittedName>
</protein>
<sequence>MRLPPNISVTYRIWLNFIYKVYILNLQYKLLRFKYFKVVGYNGAHAHFNYNAYGLLPLLFGTNSPPAI</sequence>
<evidence type="ECO:0000313" key="1">
    <source>
        <dbReference type="EMBL" id="RCH56200.1"/>
    </source>
</evidence>
<evidence type="ECO:0000313" key="2">
    <source>
        <dbReference type="Proteomes" id="UP000253209"/>
    </source>
</evidence>
<accession>A0A367GSH7</accession>
<dbReference type="Proteomes" id="UP000253209">
    <property type="component" value="Unassembled WGS sequence"/>
</dbReference>
<dbReference type="EMBL" id="QGDC01000002">
    <property type="protein sequence ID" value="RCH56200.1"/>
    <property type="molecule type" value="Genomic_DNA"/>
</dbReference>
<dbReference type="AlphaFoldDB" id="A0A367GSH7"/>
<gene>
    <name evidence="1" type="ORF">DJ568_05545</name>
</gene>
<keyword evidence="2" id="KW-1185">Reference proteome</keyword>
<proteinExistence type="predicted"/>
<comment type="caution">
    <text evidence="1">The sequence shown here is derived from an EMBL/GenBank/DDBJ whole genome shotgun (WGS) entry which is preliminary data.</text>
</comment>
<organism evidence="1 2">
    <name type="scientific">Mucilaginibacter hurinus</name>
    <dbReference type="NCBI Taxonomy" id="2201324"/>
    <lineage>
        <taxon>Bacteria</taxon>
        <taxon>Pseudomonadati</taxon>
        <taxon>Bacteroidota</taxon>
        <taxon>Sphingobacteriia</taxon>
        <taxon>Sphingobacteriales</taxon>
        <taxon>Sphingobacteriaceae</taxon>
        <taxon>Mucilaginibacter</taxon>
    </lineage>
</organism>
<reference evidence="1 2" key="1">
    <citation type="submission" date="2018-05" db="EMBL/GenBank/DDBJ databases">
        <title>Mucilaginibacter hurinus sp. nov., isolated from briquette warehouse soil.</title>
        <authorList>
            <person name="Choi L."/>
        </authorList>
    </citation>
    <scope>NUCLEOTIDE SEQUENCE [LARGE SCALE GENOMIC DNA]</scope>
    <source>
        <strain evidence="1 2">ZR32</strain>
    </source>
</reference>
<name>A0A367GSH7_9SPHI</name>